<evidence type="ECO:0000313" key="2">
    <source>
        <dbReference type="Proteomes" id="UP000821865"/>
    </source>
</evidence>
<evidence type="ECO:0000313" key="1">
    <source>
        <dbReference type="EMBL" id="KAH7977725.1"/>
    </source>
</evidence>
<keyword evidence="2" id="KW-1185">Reference proteome</keyword>
<protein>
    <submittedName>
        <fullName evidence="1">Uncharacterized protein</fullName>
    </submittedName>
</protein>
<reference evidence="1" key="1">
    <citation type="submission" date="2020-05" db="EMBL/GenBank/DDBJ databases">
        <title>Large-scale comparative analyses of tick genomes elucidate their genetic diversity and vector capacities.</title>
        <authorList>
            <person name="Jia N."/>
            <person name="Wang J."/>
            <person name="Shi W."/>
            <person name="Du L."/>
            <person name="Sun Y."/>
            <person name="Zhan W."/>
            <person name="Jiang J."/>
            <person name="Wang Q."/>
            <person name="Zhang B."/>
            <person name="Ji P."/>
            <person name="Sakyi L.B."/>
            <person name="Cui X."/>
            <person name="Yuan T."/>
            <person name="Jiang B."/>
            <person name="Yang W."/>
            <person name="Lam T.T.-Y."/>
            <person name="Chang Q."/>
            <person name="Ding S."/>
            <person name="Wang X."/>
            <person name="Zhu J."/>
            <person name="Ruan X."/>
            <person name="Zhao L."/>
            <person name="Wei J."/>
            <person name="Que T."/>
            <person name="Du C."/>
            <person name="Cheng J."/>
            <person name="Dai P."/>
            <person name="Han X."/>
            <person name="Huang E."/>
            <person name="Gao Y."/>
            <person name="Liu J."/>
            <person name="Shao H."/>
            <person name="Ye R."/>
            <person name="Li L."/>
            <person name="Wei W."/>
            <person name="Wang X."/>
            <person name="Wang C."/>
            <person name="Yang T."/>
            <person name="Huo Q."/>
            <person name="Li W."/>
            <person name="Guo W."/>
            <person name="Chen H."/>
            <person name="Zhou L."/>
            <person name="Ni X."/>
            <person name="Tian J."/>
            <person name="Zhou Y."/>
            <person name="Sheng Y."/>
            <person name="Liu T."/>
            <person name="Pan Y."/>
            <person name="Xia L."/>
            <person name="Li J."/>
            <person name="Zhao F."/>
            <person name="Cao W."/>
        </authorList>
    </citation>
    <scope>NUCLEOTIDE SEQUENCE</scope>
    <source>
        <strain evidence="1">Dsil-2018</strain>
    </source>
</reference>
<gene>
    <name evidence="1" type="ORF">HPB49_003268</name>
</gene>
<dbReference type="Proteomes" id="UP000821865">
    <property type="component" value="Chromosome 1"/>
</dbReference>
<organism evidence="1 2">
    <name type="scientific">Dermacentor silvarum</name>
    <name type="common">Tick</name>
    <dbReference type="NCBI Taxonomy" id="543639"/>
    <lineage>
        <taxon>Eukaryota</taxon>
        <taxon>Metazoa</taxon>
        <taxon>Ecdysozoa</taxon>
        <taxon>Arthropoda</taxon>
        <taxon>Chelicerata</taxon>
        <taxon>Arachnida</taxon>
        <taxon>Acari</taxon>
        <taxon>Parasitiformes</taxon>
        <taxon>Ixodida</taxon>
        <taxon>Ixodoidea</taxon>
        <taxon>Ixodidae</taxon>
        <taxon>Rhipicephalinae</taxon>
        <taxon>Dermacentor</taxon>
    </lineage>
</organism>
<proteinExistence type="predicted"/>
<sequence length="663" mass="74240">MLGRLPDPRYAVAACALPPGNVLVPGLEHRHGEHQSLREMVKPQKKLTDSEARIFLKHLFLLNCIAKLHTRRYMVPEMLARKGHRCEVDIWFIGCILRLQSELEETTSRMQAEGNAIKATIVQLEEAKATLVAEVSQPNNRSTQLNIRISGLENELQLTNTTTATLQSRLSIQASHFQTLRQQLADKDQQIAALDEKSAASDAMNQELLKSNAELNAALRTSEVEKVAQAERVREVVAENTKHLDALLLQNSELLALDTTLKNLDSKPTVAVGRSELLSSQPLVSEERRAKLEEAIATLRTELKASRSHCTELEKQLSQAGCQEEAQSWRLLKVQNELNSVTRRADQLQAQVQELEVSKQQLDTLCTELQHKLSESECQNRQVETATAECGKLEQCIEKSAAEKVELEVRLENEAQVVHALKEKCAEYVAANENLCSVNAAFKSTIEEAKIKMEHLEARIKAMNNENCALRNNLEEKGQRLDSLLAEKQMLQLKLSEASAACGAIQKEVCEVRTKLYTSEEQEQILRNASACLDSFITSYKHKLKVTAFQLGDFTRRVGFQQVEVGSFQQLVTRLNLEKECLHSSLATAETTSQSLETQCQAAACPIEKMKLKFMESLHRKMQLSSLVEQLQQEFRKPETASCGHERKAVVSRTGAGVGSQRS</sequence>
<accession>A0ACB8DTI3</accession>
<dbReference type="EMBL" id="CM023470">
    <property type="protein sequence ID" value="KAH7977725.1"/>
    <property type="molecule type" value="Genomic_DNA"/>
</dbReference>
<name>A0ACB8DTI3_DERSI</name>
<comment type="caution">
    <text evidence="1">The sequence shown here is derived from an EMBL/GenBank/DDBJ whole genome shotgun (WGS) entry which is preliminary data.</text>
</comment>